<proteinExistence type="predicted"/>
<dbReference type="PANTHER" id="PTHR12126:SF11">
    <property type="entry name" value="NADH DEHYDROGENASE [UBIQUINONE] 1 ALPHA SUBCOMPLEX SUBUNIT 9, MITOCHONDRIAL"/>
    <property type="match status" value="1"/>
</dbReference>
<protein>
    <submittedName>
        <fullName evidence="2">Nucleoside-diphosphate-sugar epimerases</fullName>
    </submittedName>
</protein>
<dbReference type="EMBL" id="CP000116">
    <property type="protein sequence ID" value="AAZ98314.1"/>
    <property type="molecule type" value="Genomic_DNA"/>
</dbReference>
<dbReference type="STRING" id="292415.Tbd_2361"/>
<keyword evidence="3" id="KW-1185">Reference proteome</keyword>
<dbReference type="Gene3D" id="3.40.50.720">
    <property type="entry name" value="NAD(P)-binding Rossmann-like Domain"/>
    <property type="match status" value="1"/>
</dbReference>
<dbReference type="AlphaFoldDB" id="Q3SGD6"/>
<dbReference type="KEGG" id="tbd:Tbd_2361"/>
<dbReference type="InterPro" id="IPR001509">
    <property type="entry name" value="Epimerase_deHydtase"/>
</dbReference>
<dbReference type="InterPro" id="IPR051207">
    <property type="entry name" value="ComplexI_NDUFA9_subunit"/>
</dbReference>
<gene>
    <name evidence="2" type="ordered locus">Tbd_2361</name>
</gene>
<dbReference type="HOGENOM" id="CLU_007383_6_5_4"/>
<organism evidence="2 3">
    <name type="scientific">Thiobacillus denitrificans (strain ATCC 25259 / T1)</name>
    <dbReference type="NCBI Taxonomy" id="292415"/>
    <lineage>
        <taxon>Bacteria</taxon>
        <taxon>Pseudomonadati</taxon>
        <taxon>Pseudomonadota</taxon>
        <taxon>Betaproteobacteria</taxon>
        <taxon>Nitrosomonadales</taxon>
        <taxon>Thiobacillaceae</taxon>
        <taxon>Thiobacillus</taxon>
    </lineage>
</organism>
<dbReference type="CDD" id="cd05271">
    <property type="entry name" value="NDUFA9_like_SDR_a"/>
    <property type="match status" value="1"/>
</dbReference>
<dbReference type="PANTHER" id="PTHR12126">
    <property type="entry name" value="NADH-UBIQUINONE OXIDOREDUCTASE 39 KDA SUBUNIT-RELATED"/>
    <property type="match status" value="1"/>
</dbReference>
<name>Q3SGD6_THIDA</name>
<evidence type="ECO:0000313" key="3">
    <source>
        <dbReference type="Proteomes" id="UP000008291"/>
    </source>
</evidence>
<feature type="domain" description="NAD-dependent epimerase/dehydratase" evidence="1">
    <location>
        <begin position="6"/>
        <end position="239"/>
    </location>
</feature>
<sequence>MKIQRICVLGGSGFVGTHLVSQLAARGLNVRVLSRRRETAKELILLPTVEVVEADVHDEHELVRHFRGMDAVINLVGILHEGKVGRADLPSARRGDFQRVHIELPRKIVHAMGEANVHRLLHMSALGADPNSRSAYQRSKGIGEALVREAGRRHVEHENWYLNGPKFIHGYGLNVTVFRPSVIFGRGDSFLSMFARLLKRFPVLPLGSGDARFAPVHVEDVARAFADSLDNVATFGETYELCGPRAYTLQELVSYVGEVTGKPRRIVPLGKWPSYFQAWALEFKPGKKLMTRDNYYAMGTDNVCAAGWPAVFGFEPGSLEAIAPEYLRADTPRARYEDYRETARR</sequence>
<dbReference type="InterPro" id="IPR036291">
    <property type="entry name" value="NAD(P)-bd_dom_sf"/>
</dbReference>
<dbReference type="GO" id="GO:0044877">
    <property type="term" value="F:protein-containing complex binding"/>
    <property type="evidence" value="ECO:0007669"/>
    <property type="project" value="TreeGrafter"/>
</dbReference>
<dbReference type="Proteomes" id="UP000008291">
    <property type="component" value="Chromosome"/>
</dbReference>
<dbReference type="SUPFAM" id="SSF51735">
    <property type="entry name" value="NAD(P)-binding Rossmann-fold domains"/>
    <property type="match status" value="1"/>
</dbReference>
<dbReference type="RefSeq" id="WP_011312873.1">
    <property type="nucleotide sequence ID" value="NC_007404.1"/>
</dbReference>
<evidence type="ECO:0000259" key="1">
    <source>
        <dbReference type="Pfam" id="PF01370"/>
    </source>
</evidence>
<evidence type="ECO:0000313" key="2">
    <source>
        <dbReference type="EMBL" id="AAZ98314.1"/>
    </source>
</evidence>
<reference evidence="2 3" key="1">
    <citation type="journal article" date="2006" name="J. Bacteriol.">
        <title>The genome sequence of the obligately chemolithoautotrophic, facultatively anaerobic bacterium Thiobacillus denitrificans.</title>
        <authorList>
            <person name="Beller H.R."/>
            <person name="Chain P.S."/>
            <person name="Letain T.E."/>
            <person name="Chakicherla A."/>
            <person name="Larimer F.W."/>
            <person name="Richardson P.M."/>
            <person name="Coleman M.A."/>
            <person name="Wood A.P."/>
            <person name="Kelly D.P."/>
        </authorList>
    </citation>
    <scope>NUCLEOTIDE SEQUENCE [LARGE SCALE GENOMIC DNA]</scope>
    <source>
        <strain evidence="2 3">ATCC 25259</strain>
    </source>
</reference>
<dbReference type="OrthoDB" id="5292533at2"/>
<dbReference type="eggNOG" id="COG0702">
    <property type="taxonomic scope" value="Bacteria"/>
</dbReference>
<accession>Q3SGD6</accession>
<dbReference type="Pfam" id="PF01370">
    <property type="entry name" value="Epimerase"/>
    <property type="match status" value="1"/>
</dbReference>